<feature type="transmembrane region" description="Helical" evidence="1">
    <location>
        <begin position="77"/>
        <end position="96"/>
    </location>
</feature>
<feature type="transmembrane region" description="Helical" evidence="1">
    <location>
        <begin position="12"/>
        <end position="38"/>
    </location>
</feature>
<keyword evidence="1" id="KW-1133">Transmembrane helix</keyword>
<feature type="transmembrane region" description="Helical" evidence="1">
    <location>
        <begin position="128"/>
        <end position="151"/>
    </location>
</feature>
<proteinExistence type="predicted"/>
<geneLocation type="mitochondrion" evidence="2"/>
<keyword evidence="1" id="KW-0472">Membrane</keyword>
<name>A0A7D7AA60_9NEOP</name>
<protein>
    <submittedName>
        <fullName evidence="2">NADH dehydrogenase subunit 6</fullName>
    </submittedName>
</protein>
<gene>
    <name evidence="2" type="primary">ND6</name>
</gene>
<organism evidence="2">
    <name type="scientific">Athripsodes aterrimus</name>
    <dbReference type="NCBI Taxonomy" id="699862"/>
    <lineage>
        <taxon>Eukaryota</taxon>
        <taxon>Metazoa</taxon>
        <taxon>Ecdysozoa</taxon>
        <taxon>Arthropoda</taxon>
        <taxon>Hexapoda</taxon>
        <taxon>Insecta</taxon>
        <taxon>Pterygota</taxon>
        <taxon>Neoptera</taxon>
        <taxon>Endopterygota</taxon>
        <taxon>Trichoptera</taxon>
        <taxon>Integripalpia</taxon>
        <taxon>Brevitentoria</taxon>
        <taxon>Leptoceroidea</taxon>
        <taxon>Leptoceridae</taxon>
        <taxon>Leptocerinae</taxon>
        <taxon>Athripsodini</taxon>
        <taxon>Athripsodes</taxon>
    </lineage>
</organism>
<evidence type="ECO:0000313" key="2">
    <source>
        <dbReference type="EMBL" id="QLY90120.1"/>
    </source>
</evidence>
<accession>A0A7D7AA60</accession>
<keyword evidence="2" id="KW-0496">Mitochondrion</keyword>
<evidence type="ECO:0000256" key="1">
    <source>
        <dbReference type="SAM" id="Phobius"/>
    </source>
</evidence>
<sequence>MMTMYLSMNLLLLFISSPLMIMMILIIQTIMLSLMIGIINKNFWFSYILFLIIIGGLMVLFLYMISLISNNLYKFNLIKMNMIILSILILNIWLYIKNFNIMTDIKPMLMQMIETPYYASLMKMYNTYTLMIMILIMNYLFFALIITTKIINLPYGPLRSY</sequence>
<dbReference type="AlphaFoldDB" id="A0A7D7AA60"/>
<reference evidence="2" key="1">
    <citation type="submission" date="2020-06" db="EMBL/GenBank/DDBJ databases">
        <title>DNAmark Project.</title>
        <authorList>
            <person name="Leerhoei F."/>
        </authorList>
    </citation>
    <scope>NUCLEOTIDE SEQUENCE</scope>
    <source>
        <strain evidence="2">DM1316</strain>
    </source>
</reference>
<keyword evidence="1" id="KW-0812">Transmembrane</keyword>
<dbReference type="EMBL" id="MT584160">
    <property type="protein sequence ID" value="QLY90120.1"/>
    <property type="molecule type" value="Genomic_DNA"/>
</dbReference>
<feature type="transmembrane region" description="Helical" evidence="1">
    <location>
        <begin position="44"/>
        <end position="65"/>
    </location>
</feature>